<keyword evidence="2" id="KW-1185">Reference proteome</keyword>
<evidence type="ECO:0000313" key="2">
    <source>
        <dbReference type="Proteomes" id="UP000050761"/>
    </source>
</evidence>
<reference evidence="3" key="2">
    <citation type="submission" date="2019-09" db="UniProtKB">
        <authorList>
            <consortium name="WormBaseParasite"/>
        </authorList>
    </citation>
    <scope>IDENTIFICATION</scope>
</reference>
<sequence>MCFVCHKPNHLCAIVQRRSTFPDLIADKTPSPSVQIYCNREYSFRGTSLNKGENPSVVPQAQACRVEYIGETGRPLHVRIKEHLDGKEKLRASTALRYHKINSHGGEDFGVEVQWGFMLERFATDVIFIARQVMEKYREKRKPCYLAFLDLKKAFDRPALAVIWNALRGRGVRNI</sequence>
<reference evidence="1 2" key="1">
    <citation type="submission" date="2018-11" db="EMBL/GenBank/DDBJ databases">
        <authorList>
            <consortium name="Pathogen Informatics"/>
        </authorList>
    </citation>
    <scope>NUCLEOTIDE SEQUENCE [LARGE SCALE GENOMIC DNA]</scope>
</reference>
<evidence type="ECO:0000313" key="1">
    <source>
        <dbReference type="EMBL" id="VDO91492.1"/>
    </source>
</evidence>
<gene>
    <name evidence="1" type="ORF">HPBE_LOCUS12250</name>
</gene>
<dbReference type="Proteomes" id="UP000050761">
    <property type="component" value="Unassembled WGS sequence"/>
</dbReference>
<dbReference type="EMBL" id="UZAH01027419">
    <property type="protein sequence ID" value="VDO91492.1"/>
    <property type="molecule type" value="Genomic_DNA"/>
</dbReference>
<accession>A0A3P8D575</accession>
<evidence type="ECO:0000313" key="3">
    <source>
        <dbReference type="WBParaSite" id="HPBE_0001224901-mRNA-1"/>
    </source>
</evidence>
<organism evidence="1">
    <name type="scientific">Heligmosomoides polygyrus</name>
    <name type="common">Parasitic roundworm</name>
    <dbReference type="NCBI Taxonomy" id="6339"/>
    <lineage>
        <taxon>Eukaryota</taxon>
        <taxon>Metazoa</taxon>
        <taxon>Ecdysozoa</taxon>
        <taxon>Nematoda</taxon>
        <taxon>Chromadorea</taxon>
        <taxon>Rhabditida</taxon>
        <taxon>Rhabditina</taxon>
        <taxon>Rhabditomorpha</taxon>
        <taxon>Strongyloidea</taxon>
        <taxon>Heligmosomidae</taxon>
        <taxon>Heligmosomoides</taxon>
    </lineage>
</organism>
<protein>
    <submittedName>
        <fullName evidence="3">Reverse transcriptase domain-containing protein</fullName>
    </submittedName>
</protein>
<dbReference type="OrthoDB" id="5899721at2759"/>
<dbReference type="WBParaSite" id="HPBE_0001224901-mRNA-1">
    <property type="protein sequence ID" value="HPBE_0001224901-mRNA-1"/>
    <property type="gene ID" value="HPBE_0001224901"/>
</dbReference>
<dbReference type="AlphaFoldDB" id="A0A3P8D575"/>
<proteinExistence type="predicted"/>
<name>A0A3P8D575_HELPZ</name>